<evidence type="ECO:0000313" key="1">
    <source>
        <dbReference type="EMBL" id="AFO51667.1"/>
    </source>
</evidence>
<dbReference type="STRING" id="1212765.MHLP_00435"/>
<reference evidence="1 2" key="1">
    <citation type="journal article" date="2012" name="J. Bacteriol.">
        <title>Genome Sequence of "Candidatus Mycoplasma haemolamae" Strain Purdue, a Red Blood Cell Pathogen of Alpacas (Vicugna pacos) and Llamas (Lama glama).</title>
        <authorList>
            <person name="Guimaraes A.M."/>
            <person name="Toth B."/>
            <person name="Santos A.P."/>
            <person name="do Nascimento N.C."/>
            <person name="Kritchevsky J.E."/>
            <person name="Messick J.B."/>
        </authorList>
    </citation>
    <scope>NUCLEOTIDE SEQUENCE [LARGE SCALE GENOMIC DNA]</scope>
    <source>
        <strain evidence="1 2">Purdue</strain>
    </source>
</reference>
<sequence length="71" mass="8549">MESGHSNTHLLRSEEWLDPQNQDLKSSMERVYKYHPGLKEWLKGWIKKHDKCNYTPAQHNEYKMDCSTVRN</sequence>
<organism evidence="1 2">
    <name type="scientific">Mycoplasma haematolamae (strain Purdue)</name>
    <dbReference type="NCBI Taxonomy" id="1212765"/>
    <lineage>
        <taxon>Bacteria</taxon>
        <taxon>Bacillati</taxon>
        <taxon>Mycoplasmatota</taxon>
        <taxon>Mollicutes</taxon>
        <taxon>Mycoplasmataceae</taxon>
        <taxon>Mycoplasma</taxon>
    </lineage>
</organism>
<evidence type="ECO:0000313" key="2">
    <source>
        <dbReference type="Proteomes" id="UP000006502"/>
    </source>
</evidence>
<dbReference type="AlphaFoldDB" id="I7C583"/>
<dbReference type="Proteomes" id="UP000006502">
    <property type="component" value="Chromosome"/>
</dbReference>
<reference evidence="2" key="2">
    <citation type="submission" date="2012-07" db="EMBL/GenBank/DDBJ databases">
        <title>Complete genome sequence of 'Candidatus Mycoplasma haemolamae'.</title>
        <authorList>
            <person name="Guimaraes A.M.S."/>
            <person name="Toth B."/>
            <person name="Santos A.P."/>
            <person name="Nascimento N.C."/>
            <person name="Sojka J.E."/>
            <person name="Messick J.B."/>
        </authorList>
    </citation>
    <scope>NUCLEOTIDE SEQUENCE [LARGE SCALE GENOMIC DNA]</scope>
    <source>
        <strain evidence="2">Purdue</strain>
    </source>
</reference>
<gene>
    <name evidence="1" type="ordered locus">MHLP_00435</name>
</gene>
<proteinExistence type="predicted"/>
<dbReference type="KEGG" id="mhl:MHLP_00435"/>
<dbReference type="EMBL" id="CP003731">
    <property type="protein sequence ID" value="AFO51667.1"/>
    <property type="molecule type" value="Genomic_DNA"/>
</dbReference>
<keyword evidence="2" id="KW-1185">Reference proteome</keyword>
<name>I7C583_MYCHA</name>
<dbReference type="PATRIC" id="fig|1212765.3.peg.101"/>
<dbReference type="HOGENOM" id="CLU_2735702_0_0_14"/>
<accession>I7C583</accession>
<protein>
    <submittedName>
        <fullName evidence="1">Uncharacterized protein</fullName>
    </submittedName>
</protein>